<organism evidence="9 10">
    <name type="scientific">Luteolibacter luteus</name>
    <dbReference type="NCBI Taxonomy" id="2728835"/>
    <lineage>
        <taxon>Bacteria</taxon>
        <taxon>Pseudomonadati</taxon>
        <taxon>Verrucomicrobiota</taxon>
        <taxon>Verrucomicrobiia</taxon>
        <taxon>Verrucomicrobiales</taxon>
        <taxon>Verrucomicrobiaceae</taxon>
        <taxon>Luteolibacter</taxon>
    </lineage>
</organism>
<dbReference type="EMBL" id="CP051774">
    <property type="protein sequence ID" value="QJE94295.1"/>
    <property type="molecule type" value="Genomic_DNA"/>
</dbReference>
<evidence type="ECO:0000256" key="1">
    <source>
        <dbReference type="ARBA" id="ARBA00004651"/>
    </source>
</evidence>
<dbReference type="NCBIfam" id="TIGR04178">
    <property type="entry name" value="exo_archaeo"/>
    <property type="match status" value="1"/>
</dbReference>
<comment type="subcellular location">
    <subcellularLocation>
        <location evidence="1">Cell membrane</location>
        <topology evidence="1">Multi-pass membrane protein</topology>
    </subcellularLocation>
</comment>
<evidence type="ECO:0000256" key="5">
    <source>
        <dbReference type="ARBA" id="ARBA00022801"/>
    </source>
</evidence>
<dbReference type="RefSeq" id="WP_169452516.1">
    <property type="nucleotide sequence ID" value="NZ_CP051774.1"/>
</dbReference>
<evidence type="ECO:0000256" key="7">
    <source>
        <dbReference type="ARBA" id="ARBA00023136"/>
    </source>
</evidence>
<feature type="transmembrane region" description="Helical" evidence="8">
    <location>
        <begin position="213"/>
        <end position="233"/>
    </location>
</feature>
<evidence type="ECO:0000313" key="10">
    <source>
        <dbReference type="Proteomes" id="UP000501812"/>
    </source>
</evidence>
<keyword evidence="2" id="KW-1003">Cell membrane</keyword>
<keyword evidence="3" id="KW-0645">Protease</keyword>
<evidence type="ECO:0000256" key="8">
    <source>
        <dbReference type="SAM" id="Phobius"/>
    </source>
</evidence>
<sequence length="286" mass="31768">MPVPLIFVAVLWLHFFWSLVPEWRFGEYYGYGFLVAPLFFVLAWRRIALILESKPDQASDAPPWWLWALLALVLLVLVPLRVIETGDAGWRPPFILHGLLVTVISHFLLARQAGWKASFSLLPVTIFAWSAVPYLWQVEQGLIRTLTGNVIGLTREIFLLEGHPVEQLGERLTLGQEVVEVTDGCSGIRSAQSLVMTALFFGELLWLAWPKRLLLIGGALMVALVGNTARAYYLASTQFFNGKAAADAAHDGAGHFAFALSALALYGIAWAMLPRTKGRTVVRRVA</sequence>
<keyword evidence="6 8" id="KW-1133">Transmembrane helix</keyword>
<feature type="transmembrane region" description="Helical" evidence="8">
    <location>
        <begin position="28"/>
        <end position="44"/>
    </location>
</feature>
<keyword evidence="5" id="KW-0378">Hydrolase</keyword>
<evidence type="ECO:0000256" key="4">
    <source>
        <dbReference type="ARBA" id="ARBA00022692"/>
    </source>
</evidence>
<keyword evidence="10" id="KW-1185">Reference proteome</keyword>
<dbReference type="AlphaFoldDB" id="A0A858RC73"/>
<name>A0A858RC73_9BACT</name>
<evidence type="ECO:0000256" key="6">
    <source>
        <dbReference type="ARBA" id="ARBA00022989"/>
    </source>
</evidence>
<dbReference type="GO" id="GO:0008233">
    <property type="term" value="F:peptidase activity"/>
    <property type="evidence" value="ECO:0007669"/>
    <property type="project" value="UniProtKB-KW"/>
</dbReference>
<evidence type="ECO:0000256" key="2">
    <source>
        <dbReference type="ARBA" id="ARBA00022475"/>
    </source>
</evidence>
<feature type="transmembrane region" description="Helical" evidence="8">
    <location>
        <begin position="117"/>
        <end position="136"/>
    </location>
</feature>
<feature type="transmembrane region" description="Helical" evidence="8">
    <location>
        <begin position="187"/>
        <end position="206"/>
    </location>
</feature>
<keyword evidence="7 8" id="KW-0472">Membrane</keyword>
<keyword evidence="4 8" id="KW-0812">Transmembrane</keyword>
<dbReference type="InterPro" id="IPR019127">
    <property type="entry name" value="Exosortase"/>
</dbReference>
<evidence type="ECO:0000256" key="3">
    <source>
        <dbReference type="ARBA" id="ARBA00022670"/>
    </source>
</evidence>
<feature type="transmembrane region" description="Helical" evidence="8">
    <location>
        <begin position="253"/>
        <end position="273"/>
    </location>
</feature>
<feature type="transmembrane region" description="Helical" evidence="8">
    <location>
        <begin position="94"/>
        <end position="110"/>
    </location>
</feature>
<dbReference type="GO" id="GO:0005886">
    <property type="term" value="C:plasma membrane"/>
    <property type="evidence" value="ECO:0007669"/>
    <property type="project" value="UniProtKB-SubCell"/>
</dbReference>
<feature type="transmembrane region" description="Helical" evidence="8">
    <location>
        <begin position="64"/>
        <end position="82"/>
    </location>
</feature>
<dbReference type="InterPro" id="IPR026392">
    <property type="entry name" value="Exo/Archaeosortase_dom"/>
</dbReference>
<gene>
    <name evidence="9" type="ORF">HHL09_00340</name>
</gene>
<accession>A0A858RC73</accession>
<evidence type="ECO:0000313" key="9">
    <source>
        <dbReference type="EMBL" id="QJE94295.1"/>
    </source>
</evidence>
<dbReference type="Proteomes" id="UP000501812">
    <property type="component" value="Chromosome"/>
</dbReference>
<proteinExistence type="predicted"/>
<dbReference type="Pfam" id="PF09721">
    <property type="entry name" value="Exosortase_EpsH"/>
    <property type="match status" value="1"/>
</dbReference>
<dbReference type="GO" id="GO:0006508">
    <property type="term" value="P:proteolysis"/>
    <property type="evidence" value="ECO:0007669"/>
    <property type="project" value="UniProtKB-KW"/>
</dbReference>
<protein>
    <submittedName>
        <fullName evidence="9">Exosortase/archaeosortase family protein</fullName>
    </submittedName>
</protein>
<dbReference type="KEGG" id="luo:HHL09_00340"/>
<reference evidence="9 10" key="1">
    <citation type="submission" date="2020-04" db="EMBL/GenBank/DDBJ databases">
        <title>Luteolibacter sp. G-1-1-1 isolated from soil.</title>
        <authorList>
            <person name="Dahal R.H."/>
        </authorList>
    </citation>
    <scope>NUCLEOTIDE SEQUENCE [LARGE SCALE GENOMIC DNA]</scope>
    <source>
        <strain evidence="9 10">G-1-1-1</strain>
    </source>
</reference>